<dbReference type="AlphaFoldDB" id="A0A542ZGI4"/>
<comment type="caution">
    <text evidence="1">The sequence shown here is derived from an EMBL/GenBank/DDBJ whole genome shotgun (WGS) entry which is preliminary data.</text>
</comment>
<keyword evidence="2" id="KW-1185">Reference proteome</keyword>
<dbReference type="OrthoDB" id="3827359at2"/>
<accession>A0A542ZGI4</accession>
<evidence type="ECO:0000313" key="2">
    <source>
        <dbReference type="Proteomes" id="UP000319514"/>
    </source>
</evidence>
<gene>
    <name evidence="1" type="ORF">FB474_0799</name>
</gene>
<name>A0A542ZGI4_9MICO</name>
<sequence>MRWDRLFEDLEAQLEAERRLDLELEVADRTRRDRATRGLQDRLVDLLGHDVDARAAGGARASGVVAQVGQDWLLLEPPTGAPAVAPASLVPFHALRVLTPGGSGRRGPADGVPQVSRRFGLGQALRGLSRDRVAVRLQDVDGRVLTGTIDGVGADLVELSEHPLDVPRRRGHVVAVRWVPFAALAMVTRGG</sequence>
<reference evidence="1 2" key="1">
    <citation type="submission" date="2019-06" db="EMBL/GenBank/DDBJ databases">
        <title>Sequencing the genomes of 1000 actinobacteria strains.</title>
        <authorList>
            <person name="Klenk H.-P."/>
        </authorList>
    </citation>
    <scope>NUCLEOTIDE SEQUENCE [LARGE SCALE GENOMIC DNA]</scope>
    <source>
        <strain evidence="1 2">DSM 18082</strain>
    </source>
</reference>
<proteinExistence type="predicted"/>
<protein>
    <submittedName>
        <fullName evidence="1">Uncharacterized protein</fullName>
    </submittedName>
</protein>
<organism evidence="1 2">
    <name type="scientific">Oryzihumus leptocrescens</name>
    <dbReference type="NCBI Taxonomy" id="297536"/>
    <lineage>
        <taxon>Bacteria</taxon>
        <taxon>Bacillati</taxon>
        <taxon>Actinomycetota</taxon>
        <taxon>Actinomycetes</taxon>
        <taxon>Micrococcales</taxon>
        <taxon>Intrasporangiaceae</taxon>
        <taxon>Oryzihumus</taxon>
    </lineage>
</organism>
<evidence type="ECO:0000313" key="1">
    <source>
        <dbReference type="EMBL" id="TQL59445.1"/>
    </source>
</evidence>
<dbReference type="Proteomes" id="UP000319514">
    <property type="component" value="Unassembled WGS sequence"/>
</dbReference>
<dbReference type="RefSeq" id="WP_141787466.1">
    <property type="nucleotide sequence ID" value="NZ_VFOQ01000001.1"/>
</dbReference>
<dbReference type="EMBL" id="VFOQ01000001">
    <property type="protein sequence ID" value="TQL59445.1"/>
    <property type="molecule type" value="Genomic_DNA"/>
</dbReference>